<keyword evidence="3" id="KW-1185">Reference proteome</keyword>
<dbReference type="AlphaFoldDB" id="A0A4R6QMM1"/>
<sequence>MNSPLICAGLGLLALGTAHAELVDIRWNDAGRFEYQAQIAPAKFAEVCGKLGKGQRVDWSFRAERPTQFNIHYHESKQVVYPAKVDGASAAEGQLNPALDQDFCWMWSNKTDKPIALTLTLQR</sequence>
<dbReference type="RefSeq" id="WP_133701933.1">
    <property type="nucleotide sequence ID" value="NZ_SNXS01000004.1"/>
</dbReference>
<dbReference type="EMBL" id="SNXS01000004">
    <property type="protein sequence ID" value="TDP64095.1"/>
    <property type="molecule type" value="Genomic_DNA"/>
</dbReference>
<proteinExistence type="predicted"/>
<evidence type="ECO:0000313" key="2">
    <source>
        <dbReference type="EMBL" id="TDP64095.1"/>
    </source>
</evidence>
<organism evidence="2 3">
    <name type="scientific">Roseateles toxinivorans</name>
    <dbReference type="NCBI Taxonomy" id="270368"/>
    <lineage>
        <taxon>Bacteria</taxon>
        <taxon>Pseudomonadati</taxon>
        <taxon>Pseudomonadota</taxon>
        <taxon>Betaproteobacteria</taxon>
        <taxon>Burkholderiales</taxon>
        <taxon>Sphaerotilaceae</taxon>
        <taxon>Roseateles</taxon>
    </lineage>
</organism>
<keyword evidence="1" id="KW-0732">Signal</keyword>
<dbReference type="Proteomes" id="UP000295361">
    <property type="component" value="Unassembled WGS sequence"/>
</dbReference>
<evidence type="ECO:0000313" key="3">
    <source>
        <dbReference type="Proteomes" id="UP000295361"/>
    </source>
</evidence>
<dbReference type="OrthoDB" id="9154015at2"/>
<protein>
    <recommendedName>
        <fullName evidence="4">Beta/gamma crystallin</fullName>
    </recommendedName>
</protein>
<comment type="caution">
    <text evidence="2">The sequence shown here is derived from an EMBL/GenBank/DDBJ whole genome shotgun (WGS) entry which is preliminary data.</text>
</comment>
<gene>
    <name evidence="2" type="ORF">DES47_104383</name>
</gene>
<evidence type="ECO:0008006" key="4">
    <source>
        <dbReference type="Google" id="ProtNLM"/>
    </source>
</evidence>
<feature type="chain" id="PRO_5020424610" description="Beta/gamma crystallin" evidence="1">
    <location>
        <begin position="21"/>
        <end position="123"/>
    </location>
</feature>
<name>A0A4R6QMM1_9BURK</name>
<feature type="signal peptide" evidence="1">
    <location>
        <begin position="1"/>
        <end position="20"/>
    </location>
</feature>
<accession>A0A4R6QMM1</accession>
<dbReference type="InParanoid" id="A0A4R6QMM1"/>
<evidence type="ECO:0000256" key="1">
    <source>
        <dbReference type="SAM" id="SignalP"/>
    </source>
</evidence>
<reference evidence="2 3" key="1">
    <citation type="submission" date="2019-03" db="EMBL/GenBank/DDBJ databases">
        <title>Genomic Encyclopedia of Type Strains, Phase IV (KMG-IV): sequencing the most valuable type-strain genomes for metagenomic binning, comparative biology and taxonomic classification.</title>
        <authorList>
            <person name="Goeker M."/>
        </authorList>
    </citation>
    <scope>NUCLEOTIDE SEQUENCE [LARGE SCALE GENOMIC DNA]</scope>
    <source>
        <strain evidence="2 3">DSM 16998</strain>
    </source>
</reference>